<dbReference type="Proteomes" id="UP000053246">
    <property type="component" value="Unassembled WGS sequence"/>
</dbReference>
<gene>
    <name evidence="1" type="ORF">ADL17_17130</name>
</gene>
<evidence type="ECO:0000313" key="1">
    <source>
        <dbReference type="EMBL" id="KUJ44861.1"/>
    </source>
</evidence>
<name>A0A9X0LCB8_9ACTN</name>
<dbReference type="OMA" id="QIVIHEF"/>
<reference evidence="1 2" key="1">
    <citation type="submission" date="2015-10" db="EMBL/GenBank/DDBJ databases">
        <authorList>
            <person name="Ju K.-S."/>
            <person name="Doroghazi J.R."/>
            <person name="Metcalf W.W."/>
        </authorList>
    </citation>
    <scope>NUCLEOTIDE SEQUENCE [LARGE SCALE GENOMIC DNA]</scope>
    <source>
        <strain evidence="1 2">NRRL B-24793</strain>
    </source>
</reference>
<keyword evidence="2" id="KW-1185">Reference proteome</keyword>
<evidence type="ECO:0008006" key="3">
    <source>
        <dbReference type="Google" id="ProtNLM"/>
    </source>
</evidence>
<evidence type="ECO:0000313" key="2">
    <source>
        <dbReference type="Proteomes" id="UP000053246"/>
    </source>
</evidence>
<proteinExistence type="predicted"/>
<sequence length="171" mass="18821">MWHQQRRTHRLLRQLEFDLPMPLTVQALVAALEAVRHRRIQFVAMSVEQTGPCGLWVATGETDYVLYGRDSPPILRLQTILHELMHIALRHAGHAALSWGTGQVAGLDDTPTEVVLARSTSAFGEQQEHDAELLATYLGARLDGGDQVGAFEDLADATAAVMYRIAAVLAE</sequence>
<dbReference type="EMBL" id="LMWI01000002">
    <property type="protein sequence ID" value="KUJ44861.1"/>
    <property type="molecule type" value="Genomic_DNA"/>
</dbReference>
<dbReference type="RefSeq" id="WP_013734140.1">
    <property type="nucleotide sequence ID" value="NZ_LMWI01000002.1"/>
</dbReference>
<organism evidence="1 2">
    <name type="scientific">Micromonospora maris</name>
    <dbReference type="NCBI Taxonomy" id="1003110"/>
    <lineage>
        <taxon>Bacteria</taxon>
        <taxon>Bacillati</taxon>
        <taxon>Actinomycetota</taxon>
        <taxon>Actinomycetes</taxon>
        <taxon>Micromonosporales</taxon>
        <taxon>Micromonosporaceae</taxon>
        <taxon>Micromonospora</taxon>
    </lineage>
</organism>
<protein>
    <recommendedName>
        <fullName evidence="3">IrrE N-terminal-like domain-containing protein</fullName>
    </recommendedName>
</protein>
<dbReference type="AlphaFoldDB" id="A0A9X0LCB8"/>
<accession>A0A9X0LCB8</accession>
<comment type="caution">
    <text evidence="1">The sequence shown here is derived from an EMBL/GenBank/DDBJ whole genome shotgun (WGS) entry which is preliminary data.</text>
</comment>